<organism evidence="1 2">
    <name type="scientific">Pleurodeles waltl</name>
    <name type="common">Iberian ribbed newt</name>
    <dbReference type="NCBI Taxonomy" id="8319"/>
    <lineage>
        <taxon>Eukaryota</taxon>
        <taxon>Metazoa</taxon>
        <taxon>Chordata</taxon>
        <taxon>Craniata</taxon>
        <taxon>Vertebrata</taxon>
        <taxon>Euteleostomi</taxon>
        <taxon>Amphibia</taxon>
        <taxon>Batrachia</taxon>
        <taxon>Caudata</taxon>
        <taxon>Salamandroidea</taxon>
        <taxon>Salamandridae</taxon>
        <taxon>Pleurodelinae</taxon>
        <taxon>Pleurodeles</taxon>
    </lineage>
</organism>
<dbReference type="Proteomes" id="UP001066276">
    <property type="component" value="Chromosome 12"/>
</dbReference>
<evidence type="ECO:0000313" key="1">
    <source>
        <dbReference type="EMBL" id="KAJ1086642.1"/>
    </source>
</evidence>
<proteinExistence type="predicted"/>
<name>A0AAV7L8F8_PLEWA</name>
<dbReference type="EMBL" id="JANPWB010000016">
    <property type="protein sequence ID" value="KAJ1086642.1"/>
    <property type="molecule type" value="Genomic_DNA"/>
</dbReference>
<sequence length="76" mass="8666">MARRSVADYSCPPFELEDENGRTVTTGVELPSLTEAQRDEKKEVLFIRPGAEAVRILCNQHHGKSWKKTIEEDDVH</sequence>
<dbReference type="AlphaFoldDB" id="A0AAV7L8F8"/>
<comment type="caution">
    <text evidence="1">The sequence shown here is derived from an EMBL/GenBank/DDBJ whole genome shotgun (WGS) entry which is preliminary data.</text>
</comment>
<keyword evidence="2" id="KW-1185">Reference proteome</keyword>
<reference evidence="1" key="1">
    <citation type="journal article" date="2022" name="bioRxiv">
        <title>Sequencing and chromosome-scale assembly of the giantPleurodeles waltlgenome.</title>
        <authorList>
            <person name="Brown T."/>
            <person name="Elewa A."/>
            <person name="Iarovenko S."/>
            <person name="Subramanian E."/>
            <person name="Araus A.J."/>
            <person name="Petzold A."/>
            <person name="Susuki M."/>
            <person name="Suzuki K.-i.T."/>
            <person name="Hayashi T."/>
            <person name="Toyoda A."/>
            <person name="Oliveira C."/>
            <person name="Osipova E."/>
            <person name="Leigh N.D."/>
            <person name="Simon A."/>
            <person name="Yun M.H."/>
        </authorList>
    </citation>
    <scope>NUCLEOTIDE SEQUENCE</scope>
    <source>
        <strain evidence="1">20211129_DDA</strain>
        <tissue evidence="1">Liver</tissue>
    </source>
</reference>
<evidence type="ECO:0000313" key="2">
    <source>
        <dbReference type="Proteomes" id="UP001066276"/>
    </source>
</evidence>
<accession>A0AAV7L8F8</accession>
<protein>
    <submittedName>
        <fullName evidence="1">Uncharacterized protein</fullName>
    </submittedName>
</protein>
<gene>
    <name evidence="1" type="ORF">NDU88_006758</name>
</gene>